<dbReference type="SUPFAM" id="SSF51120">
    <property type="entry name" value="beta-Roll"/>
    <property type="match status" value="1"/>
</dbReference>
<evidence type="ECO:0000256" key="2">
    <source>
        <dbReference type="ARBA" id="ARBA00022737"/>
    </source>
</evidence>
<feature type="region of interest" description="Disordered" evidence="4">
    <location>
        <begin position="3973"/>
        <end position="3992"/>
    </location>
</feature>
<dbReference type="InterPro" id="IPR039005">
    <property type="entry name" value="CSPG_rpt"/>
</dbReference>
<dbReference type="GO" id="GO:0007156">
    <property type="term" value="P:homophilic cell adhesion via plasma membrane adhesion molecules"/>
    <property type="evidence" value="ECO:0007669"/>
    <property type="project" value="InterPro"/>
</dbReference>
<feature type="domain" description="Cadherin" evidence="5">
    <location>
        <begin position="1162"/>
        <end position="1293"/>
    </location>
</feature>
<keyword evidence="3" id="KW-0325">Glycoprotein</keyword>
<dbReference type="GO" id="GO:0009653">
    <property type="term" value="P:anatomical structure morphogenesis"/>
    <property type="evidence" value="ECO:0007669"/>
    <property type="project" value="TreeGrafter"/>
</dbReference>
<evidence type="ECO:0000259" key="5">
    <source>
        <dbReference type="PROSITE" id="PS50268"/>
    </source>
</evidence>
<gene>
    <name evidence="6" type="ORF">GGC33_03560</name>
</gene>
<feature type="domain" description="Cadherin" evidence="5">
    <location>
        <begin position="1614"/>
        <end position="1742"/>
    </location>
</feature>
<reference evidence="6 7" key="1">
    <citation type="submission" date="2019-11" db="EMBL/GenBank/DDBJ databases">
        <title>Isolation of a new High Light Tolerant Cyanobacteria.</title>
        <authorList>
            <person name="Dobson Z."/>
            <person name="Vaughn N."/>
            <person name="Vaughn M."/>
            <person name="Fromme P."/>
            <person name="Mazor Y."/>
        </authorList>
    </citation>
    <scope>NUCLEOTIDE SEQUENCE [LARGE SCALE GENOMIC DNA]</scope>
    <source>
        <strain evidence="6 7">0216</strain>
    </source>
</reference>
<dbReference type="InterPro" id="IPR002126">
    <property type="entry name" value="Cadherin-like_dom"/>
</dbReference>
<evidence type="ECO:0000256" key="3">
    <source>
        <dbReference type="ARBA" id="ARBA00023180"/>
    </source>
</evidence>
<dbReference type="PROSITE" id="PS50268">
    <property type="entry name" value="CADHERIN_2"/>
    <property type="match status" value="2"/>
</dbReference>
<proteinExistence type="predicted"/>
<dbReference type="InterPro" id="IPR040853">
    <property type="entry name" value="RapA2_cadherin-like"/>
</dbReference>
<evidence type="ECO:0000256" key="4">
    <source>
        <dbReference type="SAM" id="MobiDB-lite"/>
    </source>
</evidence>
<organism evidence="6 7">
    <name type="scientific">Cyanobacterium aponinum 0216</name>
    <dbReference type="NCBI Taxonomy" id="2676140"/>
    <lineage>
        <taxon>Bacteria</taxon>
        <taxon>Bacillati</taxon>
        <taxon>Cyanobacteriota</taxon>
        <taxon>Cyanophyceae</taxon>
        <taxon>Oscillatoriophycideae</taxon>
        <taxon>Chroococcales</taxon>
        <taxon>Geminocystaceae</taxon>
        <taxon>Cyanobacterium</taxon>
    </lineage>
</organism>
<dbReference type="PANTHER" id="PTHR45739">
    <property type="entry name" value="MATRIX PROTEIN, PUTATIVE-RELATED"/>
    <property type="match status" value="1"/>
</dbReference>
<dbReference type="Pfam" id="PF17803">
    <property type="entry name" value="Cadherin_4"/>
    <property type="match status" value="1"/>
</dbReference>
<comment type="caution">
    <text evidence="6">The sequence shown here is derived from an EMBL/GenBank/DDBJ whole genome shotgun (WGS) entry which is preliminary data.</text>
</comment>
<dbReference type="EMBL" id="WMIA01000003">
    <property type="protein sequence ID" value="MTF38000.1"/>
    <property type="molecule type" value="Genomic_DNA"/>
</dbReference>
<name>A0A844GQ27_9CHRO</name>
<dbReference type="Pfam" id="PF16184">
    <property type="entry name" value="Cadherin_3"/>
    <property type="match status" value="3"/>
</dbReference>
<protein>
    <recommendedName>
        <fullName evidence="5">Cadherin domain-containing protein</fullName>
    </recommendedName>
</protein>
<dbReference type="InterPro" id="IPR051561">
    <property type="entry name" value="FRAS1_ECM"/>
</dbReference>
<keyword evidence="1" id="KW-0732">Signal</keyword>
<dbReference type="Pfam" id="PF00353">
    <property type="entry name" value="HemolysinCabind"/>
    <property type="match status" value="3"/>
</dbReference>
<evidence type="ECO:0000256" key="1">
    <source>
        <dbReference type="ARBA" id="ARBA00022729"/>
    </source>
</evidence>
<dbReference type="PANTHER" id="PTHR45739:SF8">
    <property type="entry name" value="FRAS1-RELATED EXTRACELLULAR MATRIX PROTEIN 1"/>
    <property type="match status" value="1"/>
</dbReference>
<dbReference type="InterPro" id="IPR001343">
    <property type="entry name" value="Hemolysn_Ca-bd"/>
</dbReference>
<dbReference type="InterPro" id="IPR011049">
    <property type="entry name" value="Serralysin-like_metalloprot_C"/>
</dbReference>
<evidence type="ECO:0000313" key="7">
    <source>
        <dbReference type="Proteomes" id="UP000437131"/>
    </source>
</evidence>
<accession>A0A844GQ27</accession>
<dbReference type="RefSeq" id="WP_155082888.1">
    <property type="nucleotide sequence ID" value="NZ_WMIA01000003.1"/>
</dbReference>
<sequence length="4199" mass="439963">MAITIIDVNPTPFEYIFNEDNLFTFNTISLNDDPSATVTVTLTVSNGTLTLDTNAIPYLTFTTGDGTNDTAVEFSGTLANVNDALSGLTFTPNANFNGNETLSISINSSVPDGTNPPIVTADIQNVSLAITAVNDDPVLTPISALAVDEGEANVVFTDAQFGLSDPDIITGQQVVTQQIVSIESLPTKGTLRLNGNILVVGSVFSYDQLSQLTYTHNGDDVSPGDTDFFTVKVNDGGGGESAPTQINIDLIPVNIAPIIAFDEVAFLEGSINNIRFPVIDLGDNADTPETATITINAVDNAGQGTLYFDADNNGQYTTGEDLFVNQTFTADQVFKIKFDSNGAEPSLPLPSYTITVTDAGGGLGAGNELSSTATIPVFINPVDDDPTLGVNNSLTVEGGSTTVITDSFLRVDDIDSEAKNLVYSLDSRPIKGVLQLYIGGVTGDKNDNNNWGNLGIGGLFTQKQINDEDIRYVHEVHSTNLTDTDSFSFVVRDSALRTIFPIADEEGGIRSTPLPSIDPRPLDIITFNININNPQTDPLVTNPSGSTTGYGGDTGTRLDNAPIVDVATTFTKNNSPQVPNEGGFNVITDEMLNYKFVNSGVTVIPDEQVVYTLKSLPDNIDPGGGLFKNGVKLVVDSTFTQQDINDGLITFVHNDTENFISSFDYSVSYGGEVRINDTFSIDVNPVNDTPTIGQGSSVTLKEGEVTTITSSQLSLNDVDGVGSDKSTGFATINNLEFQVTALPTRGTLFLDVNNNGIIDVGEEINTTQWITKQDLIDGKVKYLHDGTENFIDQFTVRARDDQNRPEGQPDSSISGTADINIDVFPVNDTPIVPLTTGAPDITIPDPLTVNGVTEIATATNKGLGFVTPLNEGDSGVITNNLLQAVDPDNNRIQRQYRITSGGNVQNGTLLLDGKVLGVGSTFTQKDIDDGKLSYKHNGSENFTDFFRFTISDGNKTTQVAQFDIQVNPLNDKATLATATTTFNLDSTSPLPITGISLADVDLVNVAVGETDRIRVTIDPKLTQVFNGQNSGDTFNNGQLSLINKTGITFIDPTTGLAYVNQNDSAIGNGVPLIIEGTLTAINNALSGNNFTYQTNTDLNQTIALNVTVDDRLYDGSGNVIGANGGLLNQGTNGGTSPLNDSNNTVTRIININVSTANDNTILNVPANVTVTEDVASGAIFSGIEVRDPDTFQTTNNTVQLTVTNGTLSFNNPPSGFTITGNGTDTITITGTFEPIAIDALFNALRYTGDVNFNGIDTLEIQALGQGSVGQGGSNIAIADIPINVTPVNDVPTLAVPGAQNITSNSPLVFNTTNGNVITIDDLADLNNNGVDNFTVTLTAGSGTLALSGSSTLTDTDGNAAIITITGTKNDINNALNGLSFTPDDYNNDAPININVLVNDLGNGSPTVGDNPLTATNNIRVNISDQNNAPSFVDLDATPTYTENGSAIVLDSNATVIDPELSGLFNNWNGASLTLERQSGANSEDIFGTTGNLTFSGSDVILNGTTIGTLATNSNGTLTITFNNSATTARVNSALQQITYNNSSEDPPTSVAIAYTINDGNPIINQGAGGALTGSGLINITITPQADAPVITPTTGNAIFTEAVGQIGNNIAISVDNAITLTDVDDTQMANATISISSGFRTGDVLAVNTSGTSITAIYDSNTGVLSLSGTDSKTNYEAVLKSLTFVHTGDDPTNTTRTITYNVTDANSDGAGTATGTATRNITVIPINDEPTLISNGLDPKFVEGNNFKTLFNNSVTSTIEAGQLINQLVFTVSNLSNGGNERLRINGTPFNLTNGTNFTLSSGLYSGNVSVSGGIATVTINSSSGATSAQINALVDSIAYRNFSQDPTAGNRVVTITSITDNGGVLDGGDDNSNPNLVSTIEVIPVNDQPTLNATGVSNAPYNENASAVDLFSTISSSTIESGQTLTQLQLTVNNVSDGVNEVLNIDGSAVTLTNGNTVNTTNGYTINVSESSGTATLTITKTGNATTSQINSLVNGLSYQNNSEAPTAGNRTITITTLTDSGANNSFDVDGVTYDNDNFNENINRIATVVVNPINDAPVLNPAPDLSLSTTEDIGIPSGAVGFFIGEFVDLVDGNNNDNITDVDDNPFTGIALTNASNLGKIYYSTNNGTNWTEFTGTLSDSNALLLANDGNTRLFFSPNTDINGTLVSGITFRAWDQTTGTNGVTANTTTNGGTTAFSSATDTIRINIAPVNDAPTRTSATTNLTSILEDNTNPVGATVDSLFNPTFSDVRDNQIVNGGSSPNDFAGIAITNNNANASTQGVWQYSSNGGTSWTPLPSVSSGSAFVLAPTDLLRFVPVANYHGTPGSLITRLIDTSSGAVTSGTTVNVSNDTSLSGGTTPYSNSGNAVTLNTGIISVNDEPSGADNTVTTNEDQSYIFNMADFGFTDLPNDAIAPNSLNRVLITTLPTNGTLTLNGSSITAGTFINIADISAGNLRFAPDTNENGNNYANFTFQVEDNGGTTNGGVNLDQTPNTITINVNPVNDAPIAQGTVSINQESEDDNNPSGTIINSLILDPANYSDNLDDIVTAVGTDNDTPLSAIAIIGSTDYVAGQGTWQYSNGSGGWINIPVSGLSDTTALIIPAGRDIRFVPNPNFFGTPGSLTVRLADGTNILTASNSSSDFKNLGTVGGTSAWSNGTVTITTNGITNINDRPTATNTSITGAVEDNPTPALDVTSANFGYSDATDNQTGIIGGGNASTSFGGIAIVGNTANSVTQGNWEYNTGSGWVNVGLVSDNSALILPENAQLRFNPNPNFNGTPDPLSIRVADTSQTFASGVNITGNLTQTSTWSETIDLSAPISPRNDNPVLTAIHGNIFVTENNTTGTGNSIEPVNLLSNSNVTDIDLSTTNGLNSSIFGAGTITAQITDGVSGDILQINPSFTLPNGVTVSGGTGNIPFIITLDGDTTLTEVNDILNNIQYRSSSDNPTNFGTDLDRNYEIFVNDGNNIQGVNNAGGLNPLNSNTLSGGIAITPTNDPPVIDFDPTDLGTLNYTTTFTEMSVPDTGANAVNFTINNGSGTNVSDPDSTLLSNLTISIDSNTIQTGDQLRLGTTVIDLTSATGSGTVTYGGTTFAYNVSDVSGQRTITFTNNSGVTVPLTDFETLVDELKYNSSSDDPNGTRVFSATVTDDDNLISSIATFTVNLVGVNDSPIFTDLDNLTHIEGEPAEIYDNDVNLSDIDSPNFNGGFLRIFYPTPLNLGGVNNSSFDSGDQLGINTSGDITITGANNNIVNYQGQRIGVIVTGLNGQDGSELRIRFDRDQATPTAVEALIENVTFNNTSDDPSANDRRIRFLVIDGDGQNNGGSDRTALTRTITVVPVNDEPTLTATPLNPNYIEDNSPVQVFSGTVADAIESGQTLTDFQLTITNITDTNEILTIDGTPITLSNGSGTTTNGLNYTLSIDVSNTATLTFSGGNLSESSFQTLVNNIAYENTSDIPNDSNTRVVTITSLTDNGNNGTNYTDENGNIYIDDNINDTLAITSTITIIPTNDPPEGINSTINVNEDNDYVFQVTDFPFTDIESDDLSAVIIESLPSNGILLYNGNLVDPANNINDVIPIADINNGNLIFRPTNPNDNRIGSSYTNFQFRVQDDGGTANGGNDTAINTNILNINLNPVNDAPTGKDVILSDPKYTGYGTPPYYTISNIFNTANGNFNDNTDQVTGGSSANDLLGIAVVGNNAPNSGQGQWQYLAGRSWRSIPSTISDNNALLLLPTTRIRFLPASGFTGIPEPLEVRLVDNNNGTGTAFGTFLNFSSINLATRSTGLNGTNPTNTSAISDKVDIYTDGTVNTPPVINDLDGKSFTTNINSGVFVIDAQVNPSGSPKVTLIDNELLKNTGTLIVQAQGNFYFGGDITGETIGFGAGVTVNGNILSISGTQIGTFTGGSNGNPLEITFAKELTQTEANILIQNITYNVNEHKGIRKLSFIANDSELNSNLAEVYIRVDDPWSPDNTMIGDESEQPRSDTIIGTPQNDLINGKGANDALYGREGDDVIISESGNSILDGDTGNDTLIGSMDNDIMRGGIDNDLLIGSGGDDQMVAGNGNDTLVGGAGADELIGDAGADYFVYASATDSLLNGYDYIKDFNSSEGDKIITENTLNNVIDIGLISNLNESSIQSALSGLAENTAVVLELNGVSAQYFLVINQSGVGFDANSDTLIRINTNQLTMADFMTLNSSGLV</sequence>
<evidence type="ECO:0000313" key="6">
    <source>
        <dbReference type="EMBL" id="MTF38000.1"/>
    </source>
</evidence>
<dbReference type="Proteomes" id="UP000437131">
    <property type="component" value="Unassembled WGS sequence"/>
</dbReference>
<dbReference type="GO" id="GO:0016020">
    <property type="term" value="C:membrane"/>
    <property type="evidence" value="ECO:0007669"/>
    <property type="project" value="InterPro"/>
</dbReference>
<dbReference type="GO" id="GO:0005509">
    <property type="term" value="F:calcium ion binding"/>
    <property type="evidence" value="ECO:0007669"/>
    <property type="project" value="InterPro"/>
</dbReference>
<keyword evidence="2" id="KW-0677">Repeat</keyword>
<dbReference type="PROSITE" id="PS51854">
    <property type="entry name" value="CSPG"/>
    <property type="match status" value="4"/>
</dbReference>